<dbReference type="OMA" id="EIKAFWV"/>
<dbReference type="GeneID" id="19205589"/>
<dbReference type="GO" id="GO:0000176">
    <property type="term" value="C:nuclear exosome (RNase complex)"/>
    <property type="evidence" value="ECO:0007669"/>
    <property type="project" value="TreeGrafter"/>
</dbReference>
<dbReference type="Proteomes" id="UP000053558">
    <property type="component" value="Unassembled WGS sequence"/>
</dbReference>
<keyword evidence="7" id="KW-0694">RNA-binding</keyword>
<evidence type="ECO:0000256" key="5">
    <source>
        <dbReference type="ARBA" id="ARBA00022552"/>
    </source>
</evidence>
<dbReference type="GO" id="GO:0000467">
    <property type="term" value="P:exonucleolytic trimming to generate mature 3'-end of 5.8S rRNA from tricistronic rRNA transcript (SSU-rRNA, 5.8S rRNA, LSU-rRNA)"/>
    <property type="evidence" value="ECO:0007669"/>
    <property type="project" value="TreeGrafter"/>
</dbReference>
<dbReference type="PANTHER" id="PTHR11097:SF9">
    <property type="entry name" value="EXOSOME COMPLEX COMPONENT RRP43"/>
    <property type="match status" value="1"/>
</dbReference>
<evidence type="ECO:0000256" key="2">
    <source>
        <dbReference type="ARBA" id="ARBA00004604"/>
    </source>
</evidence>
<evidence type="ECO:0000256" key="4">
    <source>
        <dbReference type="ARBA" id="ARBA00022490"/>
    </source>
</evidence>
<evidence type="ECO:0000256" key="1">
    <source>
        <dbReference type="ARBA" id="ARBA00004496"/>
    </source>
</evidence>
<evidence type="ECO:0000313" key="13">
    <source>
        <dbReference type="Proteomes" id="UP000053558"/>
    </source>
</evidence>
<dbReference type="SUPFAM" id="SSF54211">
    <property type="entry name" value="Ribosomal protein S5 domain 2-like"/>
    <property type="match status" value="1"/>
</dbReference>
<dbReference type="InterPro" id="IPR020568">
    <property type="entry name" value="Ribosomal_Su5_D2-typ_SF"/>
</dbReference>
<keyword evidence="6" id="KW-0271">Exosome</keyword>
<dbReference type="KEGG" id="cput:CONPUDRAFT_166613"/>
<dbReference type="InterPro" id="IPR050590">
    <property type="entry name" value="Exosome_comp_Rrp42_subfam"/>
</dbReference>
<gene>
    <name evidence="12" type="ORF">CONPUDRAFT_166613</name>
</gene>
<dbReference type="InterPro" id="IPR015847">
    <property type="entry name" value="ExoRNase_PH_dom2"/>
</dbReference>
<comment type="subcellular location">
    <subcellularLocation>
        <location evidence="1">Cytoplasm</location>
    </subcellularLocation>
    <subcellularLocation>
        <location evidence="2">Nucleus</location>
        <location evidence="2">Nucleolus</location>
    </subcellularLocation>
</comment>
<dbReference type="OrthoDB" id="45882at2759"/>
<protein>
    <recommendedName>
        <fullName evidence="9">Ribosomal RNA-processing protein 43</fullName>
    </recommendedName>
</protein>
<comment type="similarity">
    <text evidence="3">Belongs to the RNase PH family.</text>
</comment>
<evidence type="ECO:0000256" key="7">
    <source>
        <dbReference type="ARBA" id="ARBA00022884"/>
    </source>
</evidence>
<dbReference type="InterPro" id="IPR033196">
    <property type="entry name" value="Rrp43"/>
</dbReference>
<dbReference type="SUPFAM" id="SSF55666">
    <property type="entry name" value="Ribonuclease PH domain 2-like"/>
    <property type="match status" value="1"/>
</dbReference>
<proteinExistence type="inferred from homology"/>
<dbReference type="GO" id="GO:0034475">
    <property type="term" value="P:U4 snRNA 3'-end processing"/>
    <property type="evidence" value="ECO:0007669"/>
    <property type="project" value="TreeGrafter"/>
</dbReference>
<dbReference type="GO" id="GO:0000177">
    <property type="term" value="C:cytoplasmic exosome (RNase complex)"/>
    <property type="evidence" value="ECO:0007669"/>
    <property type="project" value="TreeGrafter"/>
</dbReference>
<dbReference type="GO" id="GO:0071035">
    <property type="term" value="P:nuclear polyadenylation-dependent rRNA catabolic process"/>
    <property type="evidence" value="ECO:0007669"/>
    <property type="project" value="TreeGrafter"/>
</dbReference>
<dbReference type="AlphaFoldDB" id="A0A5M3MMN8"/>
<evidence type="ECO:0000259" key="11">
    <source>
        <dbReference type="Pfam" id="PF03725"/>
    </source>
</evidence>
<keyword evidence="8" id="KW-0539">Nucleus</keyword>
<dbReference type="FunFam" id="3.30.230.70:FF:000017">
    <property type="entry name" value="Exosome complex component Rrp42"/>
    <property type="match status" value="1"/>
</dbReference>
<reference evidence="13" key="1">
    <citation type="journal article" date="2012" name="Science">
        <title>The Paleozoic origin of enzymatic lignin decomposition reconstructed from 31 fungal genomes.</title>
        <authorList>
            <person name="Floudas D."/>
            <person name="Binder M."/>
            <person name="Riley R."/>
            <person name="Barry K."/>
            <person name="Blanchette R.A."/>
            <person name="Henrissat B."/>
            <person name="Martinez A.T."/>
            <person name="Otillar R."/>
            <person name="Spatafora J.W."/>
            <person name="Yadav J.S."/>
            <person name="Aerts A."/>
            <person name="Benoit I."/>
            <person name="Boyd A."/>
            <person name="Carlson A."/>
            <person name="Copeland A."/>
            <person name="Coutinho P.M."/>
            <person name="de Vries R.P."/>
            <person name="Ferreira P."/>
            <person name="Findley K."/>
            <person name="Foster B."/>
            <person name="Gaskell J."/>
            <person name="Glotzer D."/>
            <person name="Gorecki P."/>
            <person name="Heitman J."/>
            <person name="Hesse C."/>
            <person name="Hori C."/>
            <person name="Igarashi K."/>
            <person name="Jurgens J.A."/>
            <person name="Kallen N."/>
            <person name="Kersten P."/>
            <person name="Kohler A."/>
            <person name="Kuees U."/>
            <person name="Kumar T.K.A."/>
            <person name="Kuo A."/>
            <person name="LaButti K."/>
            <person name="Larrondo L.F."/>
            <person name="Lindquist E."/>
            <person name="Ling A."/>
            <person name="Lombard V."/>
            <person name="Lucas S."/>
            <person name="Lundell T."/>
            <person name="Martin R."/>
            <person name="McLaughlin D.J."/>
            <person name="Morgenstern I."/>
            <person name="Morin E."/>
            <person name="Murat C."/>
            <person name="Nagy L.G."/>
            <person name="Nolan M."/>
            <person name="Ohm R.A."/>
            <person name="Patyshakuliyeva A."/>
            <person name="Rokas A."/>
            <person name="Ruiz-Duenas F.J."/>
            <person name="Sabat G."/>
            <person name="Salamov A."/>
            <person name="Samejima M."/>
            <person name="Schmutz J."/>
            <person name="Slot J.C."/>
            <person name="St John F."/>
            <person name="Stenlid J."/>
            <person name="Sun H."/>
            <person name="Sun S."/>
            <person name="Syed K."/>
            <person name="Tsang A."/>
            <person name="Wiebenga A."/>
            <person name="Young D."/>
            <person name="Pisabarro A."/>
            <person name="Eastwood D.C."/>
            <person name="Martin F."/>
            <person name="Cullen D."/>
            <person name="Grigoriev I.V."/>
            <person name="Hibbett D.S."/>
        </authorList>
    </citation>
    <scope>NUCLEOTIDE SEQUENCE [LARGE SCALE GENOMIC DNA]</scope>
    <source>
        <strain evidence="13">RWD-64-598 SS2</strain>
    </source>
</reference>
<sequence length="289" mass="31352">MATTAQAPEPPKDPQSEAIKAQIFQRLHPRSYLERYISEDVRPDGRGFEDWREVSVNVGSISTAHGSALVRMGDTRIVCGVKAEIAEPELDKPHEGFLVPNLDLPALCSPKFKPGPPAEEAQILSERLNEALVASGILPLESLAIHPGKAVWTIYIDAICLNFDGNAFDAALLAMVAALYNTRLPVATFDEDTGHTTCLRKETVPLELTCKPISTSFGMLDSLQVLSDPTSFEEPLMDTTVSVVVNEKGDLLAVNELGLGTMTTQKSGDLLKNCIEKSKLRVSNLVALI</sequence>
<dbReference type="InterPro" id="IPR036345">
    <property type="entry name" value="ExoRNase_PH_dom2_sf"/>
</dbReference>
<dbReference type="GO" id="GO:0034476">
    <property type="term" value="P:U5 snRNA 3'-end processing"/>
    <property type="evidence" value="ECO:0007669"/>
    <property type="project" value="TreeGrafter"/>
</dbReference>
<evidence type="ECO:0000256" key="9">
    <source>
        <dbReference type="ARBA" id="ARBA00030617"/>
    </source>
</evidence>
<dbReference type="Pfam" id="PF01138">
    <property type="entry name" value="RNase_PH"/>
    <property type="match status" value="1"/>
</dbReference>
<dbReference type="Pfam" id="PF03725">
    <property type="entry name" value="RNase_PH_C"/>
    <property type="match status" value="1"/>
</dbReference>
<dbReference type="GO" id="GO:0071028">
    <property type="term" value="P:nuclear mRNA surveillance"/>
    <property type="evidence" value="ECO:0007669"/>
    <property type="project" value="TreeGrafter"/>
</dbReference>
<accession>A0A5M3MMN8</accession>
<dbReference type="PANTHER" id="PTHR11097">
    <property type="entry name" value="EXOSOME COMPLEX EXONUCLEASE RIBOSOMAL RNA PROCESSING PROTEIN"/>
    <property type="match status" value="1"/>
</dbReference>
<evidence type="ECO:0000256" key="6">
    <source>
        <dbReference type="ARBA" id="ARBA00022835"/>
    </source>
</evidence>
<evidence type="ECO:0000256" key="8">
    <source>
        <dbReference type="ARBA" id="ARBA00023242"/>
    </source>
</evidence>
<keyword evidence="4" id="KW-0963">Cytoplasm</keyword>
<dbReference type="InterPro" id="IPR001247">
    <property type="entry name" value="ExoRNase_PH_dom1"/>
</dbReference>
<dbReference type="Gene3D" id="3.30.230.70">
    <property type="entry name" value="GHMP Kinase, N-terminal domain"/>
    <property type="match status" value="1"/>
</dbReference>
<feature type="domain" description="Exoribonuclease phosphorolytic" evidence="11">
    <location>
        <begin position="212"/>
        <end position="275"/>
    </location>
</feature>
<dbReference type="EMBL" id="JH711580">
    <property type="protein sequence ID" value="EIW79965.1"/>
    <property type="molecule type" value="Genomic_DNA"/>
</dbReference>
<dbReference type="RefSeq" id="XP_007770277.1">
    <property type="nucleotide sequence ID" value="XM_007772087.1"/>
</dbReference>
<name>A0A5M3MMN8_CONPW</name>
<organism evidence="12 13">
    <name type="scientific">Coniophora puteana (strain RWD-64-598)</name>
    <name type="common">Brown rot fungus</name>
    <dbReference type="NCBI Taxonomy" id="741705"/>
    <lineage>
        <taxon>Eukaryota</taxon>
        <taxon>Fungi</taxon>
        <taxon>Dikarya</taxon>
        <taxon>Basidiomycota</taxon>
        <taxon>Agaricomycotina</taxon>
        <taxon>Agaricomycetes</taxon>
        <taxon>Agaricomycetidae</taxon>
        <taxon>Boletales</taxon>
        <taxon>Coniophorineae</taxon>
        <taxon>Coniophoraceae</taxon>
        <taxon>Coniophora</taxon>
    </lineage>
</organism>
<keyword evidence="13" id="KW-1185">Reference proteome</keyword>
<evidence type="ECO:0000313" key="12">
    <source>
        <dbReference type="EMBL" id="EIW79965.1"/>
    </source>
</evidence>
<dbReference type="GO" id="GO:0005730">
    <property type="term" value="C:nucleolus"/>
    <property type="evidence" value="ECO:0007669"/>
    <property type="project" value="UniProtKB-SubCell"/>
</dbReference>
<feature type="domain" description="Exoribonuclease phosphorolytic" evidence="10">
    <location>
        <begin position="52"/>
        <end position="185"/>
    </location>
</feature>
<dbReference type="InterPro" id="IPR027408">
    <property type="entry name" value="PNPase/RNase_PH_dom_sf"/>
</dbReference>
<dbReference type="GO" id="GO:0071038">
    <property type="term" value="P:TRAMP-dependent tRNA surveillance pathway"/>
    <property type="evidence" value="ECO:0007669"/>
    <property type="project" value="TreeGrafter"/>
</dbReference>
<keyword evidence="5" id="KW-0698">rRNA processing</keyword>
<dbReference type="GO" id="GO:0034473">
    <property type="term" value="P:U1 snRNA 3'-end processing"/>
    <property type="evidence" value="ECO:0007669"/>
    <property type="project" value="TreeGrafter"/>
</dbReference>
<dbReference type="GO" id="GO:0016075">
    <property type="term" value="P:rRNA catabolic process"/>
    <property type="evidence" value="ECO:0007669"/>
    <property type="project" value="TreeGrafter"/>
</dbReference>
<dbReference type="CDD" id="cd11369">
    <property type="entry name" value="RNase_PH_RRP43"/>
    <property type="match status" value="1"/>
</dbReference>
<evidence type="ECO:0000259" key="10">
    <source>
        <dbReference type="Pfam" id="PF01138"/>
    </source>
</evidence>
<comment type="caution">
    <text evidence="12">The sequence shown here is derived from an EMBL/GenBank/DDBJ whole genome shotgun (WGS) entry which is preliminary data.</text>
</comment>
<dbReference type="GO" id="GO:0035925">
    <property type="term" value="F:mRNA 3'-UTR AU-rich region binding"/>
    <property type="evidence" value="ECO:0007669"/>
    <property type="project" value="TreeGrafter"/>
</dbReference>
<evidence type="ECO:0000256" key="3">
    <source>
        <dbReference type="ARBA" id="ARBA00006678"/>
    </source>
</evidence>